<keyword evidence="2" id="KW-0862">Zinc</keyword>
<evidence type="ECO:0000256" key="1">
    <source>
        <dbReference type="ARBA" id="ARBA00022771"/>
    </source>
</evidence>
<name>A0ABQ9IRU7_9CUCU</name>
<dbReference type="InterPro" id="IPR001841">
    <property type="entry name" value="Znf_RING"/>
</dbReference>
<evidence type="ECO:0000313" key="5">
    <source>
        <dbReference type="EMBL" id="KAJ8962466.1"/>
    </source>
</evidence>
<keyword evidence="6" id="KW-1185">Reference proteome</keyword>
<evidence type="ECO:0000256" key="3">
    <source>
        <dbReference type="SAM" id="MobiDB-lite"/>
    </source>
</evidence>
<feature type="domain" description="RING-type" evidence="4">
    <location>
        <begin position="6"/>
        <end position="38"/>
    </location>
</feature>
<evidence type="ECO:0000259" key="4">
    <source>
        <dbReference type="Pfam" id="PF14634"/>
    </source>
</evidence>
<dbReference type="Gene3D" id="3.30.40.10">
    <property type="entry name" value="Zinc/RING finger domain, C3HC4 (zinc finger)"/>
    <property type="match status" value="1"/>
</dbReference>
<evidence type="ECO:0000256" key="2">
    <source>
        <dbReference type="ARBA" id="ARBA00022833"/>
    </source>
</evidence>
<gene>
    <name evidence="5" type="ORF">NQ317_011628</name>
</gene>
<keyword evidence="1" id="KW-0863">Zinc-finger</keyword>
<evidence type="ECO:0000313" key="6">
    <source>
        <dbReference type="Proteomes" id="UP001162164"/>
    </source>
</evidence>
<organism evidence="5 6">
    <name type="scientific">Molorchus minor</name>
    <dbReference type="NCBI Taxonomy" id="1323400"/>
    <lineage>
        <taxon>Eukaryota</taxon>
        <taxon>Metazoa</taxon>
        <taxon>Ecdysozoa</taxon>
        <taxon>Arthropoda</taxon>
        <taxon>Hexapoda</taxon>
        <taxon>Insecta</taxon>
        <taxon>Pterygota</taxon>
        <taxon>Neoptera</taxon>
        <taxon>Endopterygota</taxon>
        <taxon>Coleoptera</taxon>
        <taxon>Polyphaga</taxon>
        <taxon>Cucujiformia</taxon>
        <taxon>Chrysomeloidea</taxon>
        <taxon>Cerambycidae</taxon>
        <taxon>Lamiinae</taxon>
        <taxon>Monochamini</taxon>
        <taxon>Molorchus</taxon>
    </lineage>
</organism>
<reference evidence="5" key="1">
    <citation type="journal article" date="2023" name="Insect Mol. Biol.">
        <title>Genome sequencing provides insights into the evolution of gene families encoding plant cell wall-degrading enzymes in longhorned beetles.</title>
        <authorList>
            <person name="Shin N.R."/>
            <person name="Okamura Y."/>
            <person name="Kirsch R."/>
            <person name="Pauchet Y."/>
        </authorList>
    </citation>
    <scope>NUCLEOTIDE SEQUENCE</scope>
    <source>
        <strain evidence="5">MMC_N1</strain>
    </source>
</reference>
<dbReference type="InterPro" id="IPR013083">
    <property type="entry name" value="Znf_RING/FYVE/PHD"/>
</dbReference>
<dbReference type="Pfam" id="PF14634">
    <property type="entry name" value="zf-RING_5"/>
    <property type="match status" value="1"/>
</dbReference>
<feature type="compositionally biased region" description="Polar residues" evidence="3">
    <location>
        <begin position="104"/>
        <end position="138"/>
    </location>
</feature>
<feature type="compositionally biased region" description="Basic and acidic residues" evidence="3">
    <location>
        <begin position="139"/>
        <end position="149"/>
    </location>
</feature>
<feature type="region of interest" description="Disordered" evidence="3">
    <location>
        <begin position="104"/>
        <end position="149"/>
    </location>
</feature>
<comment type="caution">
    <text evidence="5">The sequence shown here is derived from an EMBL/GenBank/DDBJ whole genome shotgun (WGS) entry which is preliminary data.</text>
</comment>
<accession>A0ABQ9IRU7</accession>
<sequence length="149" mass="17350">MNDWVHCNKCSQKYNPNVKLLLTECGHMFCERCKDSNNINLIIQLLYFLVYNFQTQNTTRLLRTTRQKYEYAKKECISCHKRNKVLTRELRILKTMLMSMGQNPQPFLTSTPATGSDTLQGDNMSMSSIRFTPNNTGPDHSRVRTEGYV</sequence>
<keyword evidence="1" id="KW-0479">Metal-binding</keyword>
<dbReference type="EMBL" id="JAPWTJ010003104">
    <property type="protein sequence ID" value="KAJ8962466.1"/>
    <property type="molecule type" value="Genomic_DNA"/>
</dbReference>
<proteinExistence type="predicted"/>
<dbReference type="Proteomes" id="UP001162164">
    <property type="component" value="Unassembled WGS sequence"/>
</dbReference>
<protein>
    <recommendedName>
        <fullName evidence="4">RING-type domain-containing protein</fullName>
    </recommendedName>
</protein>